<dbReference type="Gene3D" id="3.40.1010.10">
    <property type="entry name" value="Cobalt-precorrin-4 Transmethylase, Domain 1"/>
    <property type="match status" value="1"/>
</dbReference>
<dbReference type="Pfam" id="PF00590">
    <property type="entry name" value="TP_methylase"/>
    <property type="match status" value="1"/>
</dbReference>
<dbReference type="PANTHER" id="PTHR45790:SF3">
    <property type="entry name" value="S-ADENOSYL-L-METHIONINE-DEPENDENT UROPORPHYRINOGEN III METHYLTRANSFERASE, CHLOROPLASTIC"/>
    <property type="match status" value="1"/>
</dbReference>
<dbReference type="InterPro" id="IPR035996">
    <property type="entry name" value="4pyrrol_Methylase_sf"/>
</dbReference>
<evidence type="ECO:0000256" key="3">
    <source>
        <dbReference type="ARBA" id="ARBA00022603"/>
    </source>
</evidence>
<dbReference type="PROSITE" id="PS00839">
    <property type="entry name" value="SUMT_1"/>
    <property type="match status" value="1"/>
</dbReference>
<dbReference type="InterPro" id="IPR006366">
    <property type="entry name" value="CobA/CysG_C"/>
</dbReference>
<dbReference type="EMBL" id="SMAD01000008">
    <property type="protein sequence ID" value="TCS86266.1"/>
    <property type="molecule type" value="Genomic_DNA"/>
</dbReference>
<dbReference type="InterPro" id="IPR000878">
    <property type="entry name" value="4pyrrol_Mease"/>
</dbReference>
<dbReference type="InterPro" id="IPR014777">
    <property type="entry name" value="4pyrrole_Mease_sub1"/>
</dbReference>
<dbReference type="AlphaFoldDB" id="A0A4R3KNX0"/>
<dbReference type="CDD" id="cd11642">
    <property type="entry name" value="SUMT"/>
    <property type="match status" value="1"/>
</dbReference>
<evidence type="ECO:0000256" key="7">
    <source>
        <dbReference type="ARBA" id="ARBA00025705"/>
    </source>
</evidence>
<accession>A0A4R3KNX0</accession>
<keyword evidence="5" id="KW-0949">S-adenosyl-L-methionine</keyword>
<dbReference type="PANTHER" id="PTHR45790">
    <property type="entry name" value="SIROHEME SYNTHASE-RELATED"/>
    <property type="match status" value="1"/>
</dbReference>
<dbReference type="InterPro" id="IPR050161">
    <property type="entry name" value="Siro_Cobalamin_biosynth"/>
</dbReference>
<dbReference type="GO" id="GO:0032259">
    <property type="term" value="P:methylation"/>
    <property type="evidence" value="ECO:0007669"/>
    <property type="project" value="UniProtKB-KW"/>
</dbReference>
<sequence length="258" mass="28191">MNGTIKHPKLTLVGAGPGDPELITLKGIRTLATADVVLYDALISEELLRFAPAGAKKVFVGKRAGNHAYSQRQINDLIVDFAFHYGHVVRLKGGDPFVFGRGYEEIYHAESYNIETAVIPGISSSIAVPELEKIPLTSRGVSESFWVITGTNTKGELSADIARAARSDATVIILMGTKKLDEIIEVYKNAGKKDWPVAVIQNGSLPDRKTAIGIIETIREVVAEKQVGNPAVIVIGEVVAEHPEFHKIREFYDYINNL</sequence>
<dbReference type="SUPFAM" id="SSF53790">
    <property type="entry name" value="Tetrapyrrole methylase"/>
    <property type="match status" value="1"/>
</dbReference>
<keyword evidence="6" id="KW-0627">Porphyrin biosynthesis</keyword>
<evidence type="ECO:0000313" key="9">
    <source>
        <dbReference type="EMBL" id="TCS86266.1"/>
    </source>
</evidence>
<evidence type="ECO:0000313" key="10">
    <source>
        <dbReference type="Proteomes" id="UP000295807"/>
    </source>
</evidence>
<dbReference type="InterPro" id="IPR014776">
    <property type="entry name" value="4pyrrole_Mease_sub2"/>
</dbReference>
<dbReference type="GO" id="GO:0019354">
    <property type="term" value="P:siroheme biosynthetic process"/>
    <property type="evidence" value="ECO:0007669"/>
    <property type="project" value="InterPro"/>
</dbReference>
<dbReference type="FunFam" id="3.40.1010.10:FF:000001">
    <property type="entry name" value="Siroheme synthase"/>
    <property type="match status" value="1"/>
</dbReference>
<proteinExistence type="inferred from homology"/>
<dbReference type="EC" id="2.1.1.107" evidence="2"/>
<name>A0A4R3KNX0_9SPHI</name>
<protein>
    <recommendedName>
        <fullName evidence="2">uroporphyrinogen-III C-methyltransferase</fullName>
        <ecNumber evidence="2">2.1.1.107</ecNumber>
    </recommendedName>
</protein>
<keyword evidence="3 9" id="KW-0489">Methyltransferase</keyword>
<dbReference type="OrthoDB" id="9815856at2"/>
<keyword evidence="4 9" id="KW-0808">Transferase</keyword>
<evidence type="ECO:0000259" key="8">
    <source>
        <dbReference type="Pfam" id="PF00590"/>
    </source>
</evidence>
<organism evidence="9 10">
    <name type="scientific">Anseongella ginsenosidimutans</name>
    <dbReference type="NCBI Taxonomy" id="496056"/>
    <lineage>
        <taxon>Bacteria</taxon>
        <taxon>Pseudomonadati</taxon>
        <taxon>Bacteroidota</taxon>
        <taxon>Sphingobacteriia</taxon>
        <taxon>Sphingobacteriales</taxon>
        <taxon>Sphingobacteriaceae</taxon>
        <taxon>Anseongella</taxon>
    </lineage>
</organism>
<reference evidence="9 10" key="1">
    <citation type="submission" date="2019-03" db="EMBL/GenBank/DDBJ databases">
        <title>Genomic Encyclopedia of Type Strains, Phase IV (KMG-IV): sequencing the most valuable type-strain genomes for metagenomic binning, comparative biology and taxonomic classification.</title>
        <authorList>
            <person name="Goeker M."/>
        </authorList>
    </citation>
    <scope>NUCLEOTIDE SEQUENCE [LARGE SCALE GENOMIC DNA]</scope>
    <source>
        <strain evidence="9 10">DSM 21100</strain>
    </source>
</reference>
<dbReference type="RefSeq" id="WP_132129670.1">
    <property type="nucleotide sequence ID" value="NZ_CP042432.1"/>
</dbReference>
<evidence type="ECO:0000256" key="4">
    <source>
        <dbReference type="ARBA" id="ARBA00022679"/>
    </source>
</evidence>
<dbReference type="Proteomes" id="UP000295807">
    <property type="component" value="Unassembled WGS sequence"/>
</dbReference>
<comment type="pathway">
    <text evidence="7">Porphyrin-containing compound metabolism; siroheme biosynthesis; precorrin-2 from uroporphyrinogen III: step 1/1.</text>
</comment>
<dbReference type="NCBIfam" id="TIGR01469">
    <property type="entry name" value="cobA_cysG_Cterm"/>
    <property type="match status" value="1"/>
</dbReference>
<dbReference type="InterPro" id="IPR003043">
    <property type="entry name" value="Uropor_MeTrfase_CS"/>
</dbReference>
<evidence type="ECO:0000256" key="1">
    <source>
        <dbReference type="ARBA" id="ARBA00005879"/>
    </source>
</evidence>
<gene>
    <name evidence="9" type="ORF">EDD80_10857</name>
</gene>
<evidence type="ECO:0000256" key="6">
    <source>
        <dbReference type="ARBA" id="ARBA00023244"/>
    </source>
</evidence>
<dbReference type="NCBIfam" id="NF004790">
    <property type="entry name" value="PRK06136.1"/>
    <property type="match status" value="1"/>
</dbReference>
<evidence type="ECO:0000256" key="2">
    <source>
        <dbReference type="ARBA" id="ARBA00012162"/>
    </source>
</evidence>
<dbReference type="Gene3D" id="3.30.950.10">
    <property type="entry name" value="Methyltransferase, Cobalt-precorrin-4 Transmethylase, Domain 2"/>
    <property type="match status" value="1"/>
</dbReference>
<dbReference type="GO" id="GO:0004851">
    <property type="term" value="F:uroporphyrin-III C-methyltransferase activity"/>
    <property type="evidence" value="ECO:0007669"/>
    <property type="project" value="UniProtKB-EC"/>
</dbReference>
<keyword evidence="10" id="KW-1185">Reference proteome</keyword>
<comment type="similarity">
    <text evidence="1">Belongs to the precorrin methyltransferase family.</text>
</comment>
<comment type="caution">
    <text evidence="9">The sequence shown here is derived from an EMBL/GenBank/DDBJ whole genome shotgun (WGS) entry which is preliminary data.</text>
</comment>
<evidence type="ECO:0000256" key="5">
    <source>
        <dbReference type="ARBA" id="ARBA00022691"/>
    </source>
</evidence>
<feature type="domain" description="Tetrapyrrole methylase" evidence="8">
    <location>
        <begin position="9"/>
        <end position="216"/>
    </location>
</feature>